<evidence type="ECO:0000256" key="1">
    <source>
        <dbReference type="ARBA" id="ARBA00004141"/>
    </source>
</evidence>
<feature type="transmembrane region" description="Helical" evidence="6">
    <location>
        <begin position="146"/>
        <end position="164"/>
    </location>
</feature>
<dbReference type="RefSeq" id="WP_206870316.1">
    <property type="nucleotide sequence ID" value="NZ_BMBA01000002.1"/>
</dbReference>
<protein>
    <recommendedName>
        <fullName evidence="9">FtsW/RodA/SpoVE family cell cycle protein</fullName>
    </recommendedName>
</protein>
<keyword evidence="5 6" id="KW-0472">Membrane</keyword>
<evidence type="ECO:0008006" key="9">
    <source>
        <dbReference type="Google" id="ProtNLM"/>
    </source>
</evidence>
<evidence type="ECO:0000313" key="7">
    <source>
        <dbReference type="EMBL" id="GFZ32040.1"/>
    </source>
</evidence>
<feature type="transmembrane region" description="Helical" evidence="6">
    <location>
        <begin position="246"/>
        <end position="264"/>
    </location>
</feature>
<sequence>MGIEKNSFDKFTEEVCSLIKCTEVHKDIKEELACHLEDIKEEYIAQGSSFQEAEKLAISHIGDSEKIGFDLNKVYKKVPEYKTLIICSLFVAFGLFTQFSIFKNAPKVMSYSNYITTIVCTILGSLIAITAYLFDYRKIEKYSWQIYFITNFVFLLIVSFPYKINLIIGIKLVGKNFDIALAAIILNSIALNGILPKLTNVKYSIIKKLSLIALCIYLILISNQYFCVALFSIFSIILLVNSKIKIRYIIATIGASISVIYFAMFTTQYRYYRLIDLLNFRNNTSEVNSLNEIIQKIISASNLFGNGISTEILSNTPVINEGLIYTYIIYTFGWVVALTLLILILFLLINLFRTSKSIKNQYGRNLFTLISFILAVEFLLSVALNLNLIPFVSAFMPFLGYSPFSTVVNLTLIGIICSIYGRKNLSKSLVKTKLQINN</sequence>
<evidence type="ECO:0000256" key="5">
    <source>
        <dbReference type="ARBA" id="ARBA00023136"/>
    </source>
</evidence>
<feature type="transmembrane region" description="Helical" evidence="6">
    <location>
        <begin position="176"/>
        <end position="195"/>
    </location>
</feature>
<name>A0ABQ1EBM1_9CLOT</name>
<dbReference type="InterPro" id="IPR047928">
    <property type="entry name" value="Perm_prefix_1"/>
</dbReference>
<reference evidence="7 8" key="1">
    <citation type="journal article" date="2021" name="Int. J. Syst. Evol. Microbiol.">
        <title>Clostridium zeae sp. nov., isolated from corn silage.</title>
        <authorList>
            <person name="Kobayashi H."/>
            <person name="Tanizawa Y."/>
            <person name="Yagura M."/>
            <person name="Sakamoto M."/>
            <person name="Ohkuma M."/>
            <person name="Tohno M."/>
        </authorList>
    </citation>
    <scope>NUCLEOTIDE SEQUENCE [LARGE SCALE GENOMIC DNA]</scope>
    <source>
        <strain evidence="7 8">CSC2</strain>
    </source>
</reference>
<accession>A0ABQ1EBM1</accession>
<feature type="transmembrane region" description="Helical" evidence="6">
    <location>
        <begin position="398"/>
        <end position="421"/>
    </location>
</feature>
<comment type="caution">
    <text evidence="7">The sequence shown here is derived from an EMBL/GenBank/DDBJ whole genome shotgun (WGS) entry which is preliminary data.</text>
</comment>
<comment type="subcellular location">
    <subcellularLocation>
        <location evidence="1">Membrane</location>
        <topology evidence="1">Multi-pass membrane protein</topology>
    </subcellularLocation>
</comment>
<keyword evidence="8" id="KW-1185">Reference proteome</keyword>
<proteinExistence type="predicted"/>
<dbReference type="EMBL" id="BMBA01000002">
    <property type="protein sequence ID" value="GFZ32040.1"/>
    <property type="molecule type" value="Genomic_DNA"/>
</dbReference>
<feature type="transmembrane region" description="Helical" evidence="6">
    <location>
        <begin position="364"/>
        <end position="386"/>
    </location>
</feature>
<dbReference type="Pfam" id="PF01098">
    <property type="entry name" value="FTSW_RODA_SPOVE"/>
    <property type="match status" value="1"/>
</dbReference>
<dbReference type="InterPro" id="IPR001182">
    <property type="entry name" value="FtsW/RodA"/>
</dbReference>
<evidence type="ECO:0000313" key="8">
    <source>
        <dbReference type="Proteomes" id="UP000663802"/>
    </source>
</evidence>
<feature type="transmembrane region" description="Helical" evidence="6">
    <location>
        <begin position="327"/>
        <end position="352"/>
    </location>
</feature>
<dbReference type="NCBIfam" id="NF038403">
    <property type="entry name" value="perm_prefix_1"/>
    <property type="match status" value="1"/>
</dbReference>
<keyword evidence="4 6" id="KW-1133">Transmembrane helix</keyword>
<evidence type="ECO:0000256" key="4">
    <source>
        <dbReference type="ARBA" id="ARBA00022989"/>
    </source>
</evidence>
<keyword evidence="3" id="KW-0133">Cell shape</keyword>
<feature type="transmembrane region" description="Helical" evidence="6">
    <location>
        <begin position="81"/>
        <end position="102"/>
    </location>
</feature>
<gene>
    <name evidence="7" type="ORF">CSC2_25660</name>
</gene>
<dbReference type="PANTHER" id="PTHR30474">
    <property type="entry name" value="CELL CYCLE PROTEIN"/>
    <property type="match status" value="1"/>
</dbReference>
<evidence type="ECO:0000256" key="3">
    <source>
        <dbReference type="ARBA" id="ARBA00022960"/>
    </source>
</evidence>
<dbReference type="Proteomes" id="UP000663802">
    <property type="component" value="Unassembled WGS sequence"/>
</dbReference>
<feature type="transmembrane region" description="Helical" evidence="6">
    <location>
        <begin position="114"/>
        <end position="134"/>
    </location>
</feature>
<keyword evidence="2 6" id="KW-0812">Transmembrane</keyword>
<evidence type="ECO:0000256" key="6">
    <source>
        <dbReference type="SAM" id="Phobius"/>
    </source>
</evidence>
<feature type="transmembrane region" description="Helical" evidence="6">
    <location>
        <begin position="211"/>
        <end position="239"/>
    </location>
</feature>
<organism evidence="7 8">
    <name type="scientific">Clostridium zeae</name>
    <dbReference type="NCBI Taxonomy" id="2759022"/>
    <lineage>
        <taxon>Bacteria</taxon>
        <taxon>Bacillati</taxon>
        <taxon>Bacillota</taxon>
        <taxon>Clostridia</taxon>
        <taxon>Eubacteriales</taxon>
        <taxon>Clostridiaceae</taxon>
        <taxon>Clostridium</taxon>
    </lineage>
</organism>
<evidence type="ECO:0000256" key="2">
    <source>
        <dbReference type="ARBA" id="ARBA00022692"/>
    </source>
</evidence>